<dbReference type="Proteomes" id="UP000630887">
    <property type="component" value="Unassembled WGS sequence"/>
</dbReference>
<accession>A0A8J3KQC5</accession>
<proteinExistence type="predicted"/>
<keyword evidence="3" id="KW-1185">Reference proteome</keyword>
<name>A0A8J3KQC5_9ACTN</name>
<organism evidence="2 3">
    <name type="scientific">Catellatospora coxensis</name>
    <dbReference type="NCBI Taxonomy" id="310354"/>
    <lineage>
        <taxon>Bacteria</taxon>
        <taxon>Bacillati</taxon>
        <taxon>Actinomycetota</taxon>
        <taxon>Actinomycetes</taxon>
        <taxon>Micromonosporales</taxon>
        <taxon>Micromonosporaceae</taxon>
        <taxon>Catellatospora</taxon>
    </lineage>
</organism>
<evidence type="ECO:0008006" key="4">
    <source>
        <dbReference type="Google" id="ProtNLM"/>
    </source>
</evidence>
<feature type="region of interest" description="Disordered" evidence="1">
    <location>
        <begin position="68"/>
        <end position="91"/>
    </location>
</feature>
<feature type="compositionally biased region" description="Basic and acidic residues" evidence="1">
    <location>
        <begin position="71"/>
        <end position="91"/>
    </location>
</feature>
<gene>
    <name evidence="2" type="ORF">Cco03nite_10180</name>
</gene>
<dbReference type="InterPro" id="IPR019239">
    <property type="entry name" value="VapB_antitoxin"/>
</dbReference>
<dbReference type="EMBL" id="BONI01000006">
    <property type="protein sequence ID" value="GIG04318.1"/>
    <property type="molecule type" value="Genomic_DNA"/>
</dbReference>
<evidence type="ECO:0000313" key="2">
    <source>
        <dbReference type="EMBL" id="GIG04318.1"/>
    </source>
</evidence>
<comment type="caution">
    <text evidence="2">The sequence shown here is derived from an EMBL/GenBank/DDBJ whole genome shotgun (WGS) entry which is preliminary data.</text>
</comment>
<dbReference type="Pfam" id="PF09957">
    <property type="entry name" value="VapB_antitoxin"/>
    <property type="match status" value="1"/>
</dbReference>
<evidence type="ECO:0000256" key="1">
    <source>
        <dbReference type="SAM" id="MobiDB-lite"/>
    </source>
</evidence>
<evidence type="ECO:0000313" key="3">
    <source>
        <dbReference type="Proteomes" id="UP000630887"/>
    </source>
</evidence>
<reference evidence="2 3" key="1">
    <citation type="submission" date="2021-01" db="EMBL/GenBank/DDBJ databases">
        <title>Whole genome shotgun sequence of Catellatospora coxensis NBRC 107359.</title>
        <authorList>
            <person name="Komaki H."/>
            <person name="Tamura T."/>
        </authorList>
    </citation>
    <scope>NUCLEOTIDE SEQUENCE [LARGE SCALE GENOMIC DNA]</scope>
    <source>
        <strain evidence="2 3">NBRC 107359</strain>
    </source>
</reference>
<sequence length="91" mass="9978">MLDGMTRITVDVNDEWLEAAMEELGTTTKVATINEALRTFAARRRARDIIAAFGSVQMDYTGAEHAFGHGGGRDLSRLEEDARQADAHRAA</sequence>
<protein>
    <recommendedName>
        <fullName evidence="4">VapB protein of antitoxin of type II toxin-antitoxin system</fullName>
    </recommendedName>
</protein>
<dbReference type="AlphaFoldDB" id="A0A8J3KQC5"/>